<accession>A0A7D5D487</accession>
<dbReference type="AlphaFoldDB" id="A0A7D5D487"/>
<protein>
    <submittedName>
        <fullName evidence="2">HNH endonuclease</fullName>
    </submittedName>
</protein>
<organism evidence="2 3">
    <name type="scientific">Pseudomonas eucalypticola</name>
    <dbReference type="NCBI Taxonomy" id="2599595"/>
    <lineage>
        <taxon>Bacteria</taxon>
        <taxon>Pseudomonadati</taxon>
        <taxon>Pseudomonadota</taxon>
        <taxon>Gammaproteobacteria</taxon>
        <taxon>Pseudomonadales</taxon>
        <taxon>Pseudomonadaceae</taxon>
        <taxon>Pseudomonas</taxon>
    </lineage>
</organism>
<reference evidence="2 3" key="1">
    <citation type="submission" date="2020-06" db="EMBL/GenBank/DDBJ databases">
        <title>Pseudomonas eucalypticola sp. nov., an endophyte of Eucalyptus dunnii leaves with biocontrol ability of eucalyptus leaf blight.</title>
        <authorList>
            <person name="Liu Y."/>
            <person name="Song Z."/>
            <person name="Zeng H."/>
            <person name="Lu M."/>
            <person name="Wang X."/>
            <person name="Lian X."/>
            <person name="Zhang Q."/>
        </authorList>
    </citation>
    <scope>NUCLEOTIDE SEQUENCE [LARGE SCALE GENOMIC DNA]</scope>
    <source>
        <strain evidence="2 3">NP-1</strain>
    </source>
</reference>
<evidence type="ECO:0000313" key="3">
    <source>
        <dbReference type="Proteomes" id="UP000509568"/>
    </source>
</evidence>
<feature type="domain" description="HNH nuclease" evidence="1">
    <location>
        <begin position="62"/>
        <end position="118"/>
    </location>
</feature>
<dbReference type="SMART" id="SM00507">
    <property type="entry name" value="HNHc"/>
    <property type="match status" value="1"/>
</dbReference>
<evidence type="ECO:0000259" key="1">
    <source>
        <dbReference type="SMART" id="SM00507"/>
    </source>
</evidence>
<keyword evidence="3" id="KW-1185">Reference proteome</keyword>
<proteinExistence type="predicted"/>
<dbReference type="RefSeq" id="WP_176569648.1">
    <property type="nucleotide sequence ID" value="NZ_CP056030.1"/>
</dbReference>
<dbReference type="GO" id="GO:0004519">
    <property type="term" value="F:endonuclease activity"/>
    <property type="evidence" value="ECO:0007669"/>
    <property type="project" value="UniProtKB-KW"/>
</dbReference>
<gene>
    <name evidence="2" type="ORF">HWQ56_01815</name>
</gene>
<dbReference type="InterPro" id="IPR003615">
    <property type="entry name" value="HNH_nuc"/>
</dbReference>
<keyword evidence="2" id="KW-0255">Endonuclease</keyword>
<keyword evidence="2" id="KW-0378">Hydrolase</keyword>
<dbReference type="Gene3D" id="1.10.30.50">
    <property type="match status" value="1"/>
</dbReference>
<dbReference type="KEGG" id="pez:HWQ56_01815"/>
<dbReference type="EMBL" id="CP056030">
    <property type="protein sequence ID" value="QKZ02597.1"/>
    <property type="molecule type" value="Genomic_DNA"/>
</dbReference>
<keyword evidence="2" id="KW-0540">Nuclease</keyword>
<sequence>MDSDITCFLMQIYPRAAHAPDRAAAYQQILLFYRGVRRNFPPDKNIWAKFYNTDKGAYLHRKLREYLATRQNQLCCYCQDKIYHHINSNIEHILPIKHYPYFAFSFDNLALSCATCNALKSADDWFKLASVKQSYRRNKFDCFHPRYHSYHEHIEMIRIGTNKVDVRVFIGKTKEGKIICKNLLGKVSNFFLKEKTCPEISKAITSLENYISNNPDAASLALEQITKVLYSKI</sequence>
<dbReference type="Proteomes" id="UP000509568">
    <property type="component" value="Chromosome"/>
</dbReference>
<evidence type="ECO:0000313" key="2">
    <source>
        <dbReference type="EMBL" id="QKZ02597.1"/>
    </source>
</evidence>
<name>A0A7D5D487_9PSED</name>